<keyword evidence="3" id="KW-1185">Reference proteome</keyword>
<name>A0ABS3US14_9ACTN</name>
<dbReference type="EMBL" id="JAGFNS010000020">
    <property type="protein sequence ID" value="MBO3741302.1"/>
    <property type="molecule type" value="Genomic_DNA"/>
</dbReference>
<keyword evidence="1" id="KW-0812">Transmembrane</keyword>
<proteinExistence type="predicted"/>
<evidence type="ECO:0000256" key="1">
    <source>
        <dbReference type="SAM" id="Phobius"/>
    </source>
</evidence>
<dbReference type="Proteomes" id="UP000679690">
    <property type="component" value="Unassembled WGS sequence"/>
</dbReference>
<evidence type="ECO:0000313" key="3">
    <source>
        <dbReference type="Proteomes" id="UP000679690"/>
    </source>
</evidence>
<protein>
    <submittedName>
        <fullName evidence="2">Uncharacterized protein</fullName>
    </submittedName>
</protein>
<keyword evidence="1" id="KW-0472">Membrane</keyword>
<accession>A0ABS3US14</accession>
<organism evidence="2 3">
    <name type="scientific">Actinoplanes flavus</name>
    <dbReference type="NCBI Taxonomy" id="2820290"/>
    <lineage>
        <taxon>Bacteria</taxon>
        <taxon>Bacillati</taxon>
        <taxon>Actinomycetota</taxon>
        <taxon>Actinomycetes</taxon>
        <taxon>Micromonosporales</taxon>
        <taxon>Micromonosporaceae</taxon>
        <taxon>Actinoplanes</taxon>
    </lineage>
</organism>
<sequence length="145" mass="15427">MEHLRGRFRAAVRDAAGLHDSVPGVGVCERRITHAALNKDNGLIDAATGAASGPGTPRGRVGTNFAKAVTGAVVESRHQWRELRDALREEYGERRASVMVCALTHDDPLSDCGGASDRTIIASFVMFALVLGVIAVSSRRRHPAG</sequence>
<feature type="transmembrane region" description="Helical" evidence="1">
    <location>
        <begin position="120"/>
        <end position="138"/>
    </location>
</feature>
<gene>
    <name evidence="2" type="ORF">J5X75_27720</name>
</gene>
<reference evidence="2 3" key="1">
    <citation type="submission" date="2021-03" db="EMBL/GenBank/DDBJ databases">
        <title>Actinoplanes flavus sp. nov., a novel actinomycete isolated from Coconut Palm rhizosphere soil.</title>
        <authorList>
            <person name="Luo X."/>
        </authorList>
    </citation>
    <scope>NUCLEOTIDE SEQUENCE [LARGE SCALE GENOMIC DNA]</scope>
    <source>
        <strain evidence="2 3">NEAU-H7</strain>
    </source>
</reference>
<comment type="caution">
    <text evidence="2">The sequence shown here is derived from an EMBL/GenBank/DDBJ whole genome shotgun (WGS) entry which is preliminary data.</text>
</comment>
<keyword evidence="1" id="KW-1133">Transmembrane helix</keyword>
<dbReference type="RefSeq" id="WP_208470451.1">
    <property type="nucleotide sequence ID" value="NZ_JAGFNS010000020.1"/>
</dbReference>
<evidence type="ECO:0000313" key="2">
    <source>
        <dbReference type="EMBL" id="MBO3741302.1"/>
    </source>
</evidence>